<evidence type="ECO:0000259" key="3">
    <source>
        <dbReference type="Pfam" id="PF19078"/>
    </source>
</evidence>
<reference evidence="4 5" key="1">
    <citation type="submission" date="2013-12" db="EMBL/GenBank/DDBJ databases">
        <authorList>
            <consortium name="DOE Joint Genome Institute"/>
            <person name="Kappler U."/>
            <person name="Huntemann M."/>
            <person name="Han J."/>
            <person name="Chen A."/>
            <person name="Kyrpides N."/>
            <person name="Mavromatis K."/>
            <person name="Markowitz V."/>
            <person name="Palaniappan K."/>
            <person name="Ivanova N."/>
            <person name="Schaumberg A."/>
            <person name="Pati A."/>
            <person name="Liolios K."/>
            <person name="Nordberg H.P."/>
            <person name="Cantor M.N."/>
            <person name="Hua S.X."/>
            <person name="Woyke T."/>
        </authorList>
    </citation>
    <scope>NUCLEOTIDE SEQUENCE [LARGE SCALE GENOMIC DNA]</scope>
    <source>
        <strain evidence="5">AL2</strain>
    </source>
</reference>
<dbReference type="PRINTS" id="PR00313">
    <property type="entry name" value="CABNDNGRPT"/>
</dbReference>
<dbReference type="STRING" id="717772.THIAE_00165"/>
<dbReference type="KEGG" id="tao:THIAE_00165"/>
<feature type="domain" description="Bacterial Ig-like" evidence="3">
    <location>
        <begin position="652"/>
        <end position="744"/>
    </location>
</feature>
<gene>
    <name evidence="4" type="ORF">THIAE_00165</name>
</gene>
<dbReference type="Gene3D" id="2.150.10.10">
    <property type="entry name" value="Serralysin-like metalloprotease, C-terminal"/>
    <property type="match status" value="1"/>
</dbReference>
<dbReference type="SUPFAM" id="SSF51120">
    <property type="entry name" value="beta-Roll"/>
    <property type="match status" value="1"/>
</dbReference>
<evidence type="ECO:0000256" key="1">
    <source>
        <dbReference type="ARBA" id="ARBA00022837"/>
    </source>
</evidence>
<feature type="domain" description="Bacterial Ig-like" evidence="3">
    <location>
        <begin position="840"/>
        <end position="929"/>
    </location>
</feature>
<dbReference type="NCBIfam" id="NF033682">
    <property type="entry name" value="retention_LapA"/>
    <property type="match status" value="1"/>
</dbReference>
<feature type="domain" description="Bacterial Ig-like" evidence="3">
    <location>
        <begin position="383"/>
        <end position="465"/>
    </location>
</feature>
<dbReference type="InterPro" id="IPR001343">
    <property type="entry name" value="Hemolysn_Ca-bd"/>
</dbReference>
<dbReference type="OrthoDB" id="5192166at2"/>
<dbReference type="Pfam" id="PF00353">
    <property type="entry name" value="HemolysinCabind"/>
    <property type="match status" value="1"/>
</dbReference>
<dbReference type="InterPro" id="IPR044048">
    <property type="entry name" value="Big_12"/>
</dbReference>
<dbReference type="InterPro" id="IPR019960">
    <property type="entry name" value="T1SS_VCA0849"/>
</dbReference>
<dbReference type="GO" id="GO:0005509">
    <property type="term" value="F:calcium ion binding"/>
    <property type="evidence" value="ECO:0007669"/>
    <property type="project" value="InterPro"/>
</dbReference>
<dbReference type="RefSeq" id="WP_025299237.1">
    <property type="nucleotide sequence ID" value="NZ_CP007030.1"/>
</dbReference>
<dbReference type="Proteomes" id="UP000005380">
    <property type="component" value="Chromosome"/>
</dbReference>
<dbReference type="NCBIfam" id="TIGR03661">
    <property type="entry name" value="T1SS_VCA0849"/>
    <property type="match status" value="1"/>
</dbReference>
<evidence type="ECO:0000313" key="5">
    <source>
        <dbReference type="Proteomes" id="UP000005380"/>
    </source>
</evidence>
<name>W0DUS2_9GAMM</name>
<dbReference type="InterPro" id="IPR011049">
    <property type="entry name" value="Serralysin-like_metalloprot_C"/>
</dbReference>
<keyword evidence="1" id="KW-0106">Calcium</keyword>
<dbReference type="Pfam" id="PF17936">
    <property type="entry name" value="Big_6"/>
    <property type="match status" value="1"/>
</dbReference>
<dbReference type="eggNOG" id="COG2373">
    <property type="taxonomic scope" value="Bacteria"/>
</dbReference>
<dbReference type="PANTHER" id="PTHR34677:SF3">
    <property type="entry name" value="BACTERIAL IG-LIKE DOMAIN-CONTAINING PROTEIN"/>
    <property type="match status" value="1"/>
</dbReference>
<accession>W0DUS2</accession>
<dbReference type="PANTHER" id="PTHR34677">
    <property type="match status" value="1"/>
</dbReference>
<sequence>MEPTIIVNSITGQAEIRNANGEIQAIQAGDNLALGDVLVINQDSIVFLDVDGTILPFYGELEVDVVANMQPIQAFDIDDVALNEPAVAEMLAILEGEGDLLDELEAPAAGAGVDEDGVDDSLVRLSRIVETTDPLAFDGFEQADATTPVFDPVTATALDNETPIVPSSIDVAMADVYSGNMFAVPVTGTTTGVAAGSTVIITVTDQNGASASGTATVQADGSYQTEINLTSLNDSTPAQSGEPVLTDGPLTVTAVVTDLNGSPISADNEADMDATIGTPVITLEAADANGDGIYNAAELGEDGTISATISVAGSEVGDTLTYGVTGGESVSVVLTEENITNGIVVAIAPEATITAQLSDPAGNESGVASATALPADVVPPSLEISIDEETGVVTFTFSEEVMGFDATDIDVDNGTIANLTTTDNITWTADLTPAADFEGDVVVTVADDSYTDLAGNNGTGNSAEITVDTKAPSLAISINEDASVVTFTFSEEVTGFDATDIDVDNGTIANLTTTDNITWTADLTPAADFEGDVVVTVADDSYTDLAGNNGTGNSAEITVDTKAPSLAISINEDASVVTFTFSEEVMGFDATDIDVDNGTIANLTTTDNITWTADLTPAADFEGDVVVTVADDSYTDLAGNNGTGNSAEITVDTKAPSLAISINEDASVVTFTFSEEVTGFDATDIVVANGTIANLVQDQNDPTVWTADLTPAEGFEGDVVVTVADDSYTDLAGNNGTGNSAEITVDTKAPSLEISIDEETGVVTFTFSEEVMGFDATDIDVDNGTIANLVQDQNDPTVWTADLTPAEGFEGDVVVTVDDNSYTDLAGNLGTGDSAEITVDTKAPSLEISIDEETGVVTFTFSEEVTGFDATDIDVDNGTIANLTTTDNITWTADLTPAADFEGDVVVTVDDNSYTDLAGNLGTGNSANITILPTPTVSLEINSVYGFETALIDDIASLGVGGSGSGIINDTNVPVDTSGDIVLDFGVANAGQTITFTWTQQAKGGWENGEPGTRAGTRDTFKVFVNGVEEYETSWYDPANNNNTVFAPENQSLTIVLDSDGKATIRFDVASTHPDEIVDISNISAVLVTQTLIHEVSIDGAISSGEIDYYVVNVDGGVLLFNGNAMQPESDGSYIVLPTQLGSLTVRDLGDPDFSVTAVAVSDKGVDSQPAEVIVVIADIPLPEFDAVSIDNLTTLSEVGVNIVEPVFNGLGNNDFAVSSTSVNPNNQGQVIESNTLPTTGTGRTRNLVIETVPGSNETHYLQVGDVYQLSWEVATRQNGGWQARSMTGTVTRSDQLSNGESIVVFTGSINGQAATLVIDSSGISGGYFANDQFVNSTIGFREVELSGQAEAGSAIELFDASNASIGTTVADTNGNWTFKISPVTADTGTYRVEATDFMGNVTVDQKTFLLGSPQGETLTGTAGNDIIYGGAGNDTIVGGEGDDMLTGGFGDDVFKWNFGDQAVNGYAIDTITDFNVGANRLDLSDLLPSLRETNIEDYINVAVANGDTTINISSTGDLNNNIDQKIVLQGVEIQQGDLLQYLINIPQD</sequence>
<feature type="domain" description="Bacterial Ig" evidence="2">
    <location>
        <begin position="1335"/>
        <end position="1403"/>
    </location>
</feature>
<dbReference type="Gene3D" id="2.60.40.10">
    <property type="entry name" value="Immunoglobulins"/>
    <property type="match status" value="1"/>
</dbReference>
<dbReference type="Pfam" id="PF19078">
    <property type="entry name" value="Big_12"/>
    <property type="match status" value="6"/>
</dbReference>
<dbReference type="EMBL" id="CP007030">
    <property type="protein sequence ID" value="AHF02167.1"/>
    <property type="molecule type" value="Genomic_DNA"/>
</dbReference>
<organism evidence="4 5">
    <name type="scientific">Thiomicrospira aerophila AL3</name>
    <dbReference type="NCBI Taxonomy" id="717772"/>
    <lineage>
        <taxon>Bacteria</taxon>
        <taxon>Pseudomonadati</taxon>
        <taxon>Pseudomonadota</taxon>
        <taxon>Gammaproteobacteria</taxon>
        <taxon>Thiotrichales</taxon>
        <taxon>Piscirickettsiaceae</taxon>
        <taxon>Thiomicrospira</taxon>
    </lineage>
</organism>
<dbReference type="InterPro" id="IPR013783">
    <property type="entry name" value="Ig-like_fold"/>
</dbReference>
<keyword evidence="5" id="KW-1185">Reference proteome</keyword>
<dbReference type="InterPro" id="IPR047777">
    <property type="entry name" value="LapA-like_RM"/>
</dbReference>
<dbReference type="HOGENOM" id="CLU_246445_0_0_6"/>
<dbReference type="eggNOG" id="COG2304">
    <property type="taxonomic scope" value="Bacteria"/>
</dbReference>
<dbReference type="InterPro" id="IPR018511">
    <property type="entry name" value="Hemolysin-typ_Ca-bd_CS"/>
</dbReference>
<dbReference type="InterPro" id="IPR041498">
    <property type="entry name" value="Big_6"/>
</dbReference>
<feature type="domain" description="Bacterial Ig-like" evidence="3">
    <location>
        <begin position="560"/>
        <end position="649"/>
    </location>
</feature>
<dbReference type="PROSITE" id="PS00330">
    <property type="entry name" value="HEMOLYSIN_CALCIUM"/>
    <property type="match status" value="2"/>
</dbReference>
<feature type="domain" description="Bacterial Ig-like" evidence="3">
    <location>
        <begin position="746"/>
        <end position="838"/>
    </location>
</feature>
<evidence type="ECO:0000259" key="2">
    <source>
        <dbReference type="Pfam" id="PF17936"/>
    </source>
</evidence>
<proteinExistence type="predicted"/>
<feature type="domain" description="Bacterial Ig-like" evidence="3">
    <location>
        <begin position="468"/>
        <end position="557"/>
    </location>
</feature>
<evidence type="ECO:0000313" key="4">
    <source>
        <dbReference type="EMBL" id="AHF02167.1"/>
    </source>
</evidence>
<dbReference type="eggNOG" id="COG2931">
    <property type="taxonomic scope" value="Bacteria"/>
</dbReference>
<dbReference type="InParanoid" id="W0DUS2"/>
<protein>
    <submittedName>
        <fullName evidence="4">Uncharacterized protein</fullName>
    </submittedName>
</protein>